<organism evidence="2 3">
    <name type="scientific">Leucosporidium creatinivorum</name>
    <dbReference type="NCBI Taxonomy" id="106004"/>
    <lineage>
        <taxon>Eukaryota</taxon>
        <taxon>Fungi</taxon>
        <taxon>Dikarya</taxon>
        <taxon>Basidiomycota</taxon>
        <taxon>Pucciniomycotina</taxon>
        <taxon>Microbotryomycetes</taxon>
        <taxon>Leucosporidiales</taxon>
        <taxon>Leucosporidium</taxon>
    </lineage>
</organism>
<accession>A0A1Y2FWI4</accession>
<sequence>MAPKKKLQTNTKAAIKLPAEIWLDILSRCSYFDLKRAQRVTKAFNKLIATPYFDARLFRAPPSSPLTPTARPVVHPILSGLDLVADQLRDFVLYTGKGVNLKTYDICKLKLARTEMVTSPSSSELQLENLGEGEGGIYVKNENGVTILDFLEAVVSFWNEPSDEYDQDELDDVYEHHYEPELQELTMYEALMKGDEGAKYVVGDEAMVSEQGVVELTAVYP</sequence>
<dbReference type="OrthoDB" id="2519278at2759"/>
<dbReference type="Pfam" id="PF12937">
    <property type="entry name" value="F-box-like"/>
    <property type="match status" value="1"/>
</dbReference>
<dbReference type="EMBL" id="MCGR01000011">
    <property type="protein sequence ID" value="ORY88341.1"/>
    <property type="molecule type" value="Genomic_DNA"/>
</dbReference>
<evidence type="ECO:0000313" key="3">
    <source>
        <dbReference type="Proteomes" id="UP000193467"/>
    </source>
</evidence>
<comment type="caution">
    <text evidence="2">The sequence shown here is derived from an EMBL/GenBank/DDBJ whole genome shotgun (WGS) entry which is preliminary data.</text>
</comment>
<proteinExistence type="predicted"/>
<dbReference type="PROSITE" id="PS50181">
    <property type="entry name" value="FBOX"/>
    <property type="match status" value="1"/>
</dbReference>
<dbReference type="SMART" id="SM00256">
    <property type="entry name" value="FBOX"/>
    <property type="match status" value="1"/>
</dbReference>
<protein>
    <recommendedName>
        <fullName evidence="1">F-box domain-containing protein</fullName>
    </recommendedName>
</protein>
<dbReference type="Proteomes" id="UP000193467">
    <property type="component" value="Unassembled WGS sequence"/>
</dbReference>
<feature type="domain" description="F-box" evidence="1">
    <location>
        <begin position="11"/>
        <end position="61"/>
    </location>
</feature>
<evidence type="ECO:0000259" key="1">
    <source>
        <dbReference type="PROSITE" id="PS50181"/>
    </source>
</evidence>
<gene>
    <name evidence="2" type="ORF">BCR35DRAFT_330211</name>
</gene>
<dbReference type="AlphaFoldDB" id="A0A1Y2FWI4"/>
<dbReference type="InterPro" id="IPR001810">
    <property type="entry name" value="F-box_dom"/>
</dbReference>
<evidence type="ECO:0000313" key="2">
    <source>
        <dbReference type="EMBL" id="ORY88341.1"/>
    </source>
</evidence>
<name>A0A1Y2FWI4_9BASI</name>
<reference evidence="2 3" key="1">
    <citation type="submission" date="2016-07" db="EMBL/GenBank/DDBJ databases">
        <title>Pervasive Adenine N6-methylation of Active Genes in Fungi.</title>
        <authorList>
            <consortium name="DOE Joint Genome Institute"/>
            <person name="Mondo S.J."/>
            <person name="Dannebaum R.O."/>
            <person name="Kuo R.C."/>
            <person name="Labutti K."/>
            <person name="Haridas S."/>
            <person name="Kuo A."/>
            <person name="Salamov A."/>
            <person name="Ahrendt S.R."/>
            <person name="Lipzen A."/>
            <person name="Sullivan W."/>
            <person name="Andreopoulos W.B."/>
            <person name="Clum A."/>
            <person name="Lindquist E."/>
            <person name="Daum C."/>
            <person name="Ramamoorthy G.K."/>
            <person name="Gryganskyi A."/>
            <person name="Culley D."/>
            <person name="Magnuson J.K."/>
            <person name="James T.Y."/>
            <person name="O'Malley M.A."/>
            <person name="Stajich J.E."/>
            <person name="Spatafora J.W."/>
            <person name="Visel A."/>
            <person name="Grigoriev I.V."/>
        </authorList>
    </citation>
    <scope>NUCLEOTIDE SEQUENCE [LARGE SCALE GENOMIC DNA]</scope>
    <source>
        <strain evidence="2 3">62-1032</strain>
    </source>
</reference>
<dbReference type="SUPFAM" id="SSF81383">
    <property type="entry name" value="F-box domain"/>
    <property type="match status" value="1"/>
</dbReference>
<keyword evidence="3" id="KW-1185">Reference proteome</keyword>
<dbReference type="InParanoid" id="A0A1Y2FWI4"/>
<dbReference type="InterPro" id="IPR036047">
    <property type="entry name" value="F-box-like_dom_sf"/>
</dbReference>